<dbReference type="Proteomes" id="UP000250266">
    <property type="component" value="Unassembled WGS sequence"/>
</dbReference>
<keyword evidence="2" id="KW-1133">Transmembrane helix</keyword>
<evidence type="ECO:0000313" key="4">
    <source>
        <dbReference type="Proteomes" id="UP000250266"/>
    </source>
</evidence>
<dbReference type="AlphaFoldDB" id="A0A8E2DZE1"/>
<dbReference type="EMBL" id="KV745476">
    <property type="protein sequence ID" value="OCK74454.1"/>
    <property type="molecule type" value="Genomic_DNA"/>
</dbReference>
<protein>
    <submittedName>
        <fullName evidence="3">Uncharacterized protein</fullName>
    </submittedName>
</protein>
<proteinExistence type="predicted"/>
<name>A0A8E2DZE1_9PEZI</name>
<feature type="region of interest" description="Disordered" evidence="1">
    <location>
        <begin position="46"/>
        <end position="76"/>
    </location>
</feature>
<keyword evidence="2" id="KW-0812">Transmembrane</keyword>
<feature type="compositionally biased region" description="Low complexity" evidence="1">
    <location>
        <begin position="62"/>
        <end position="74"/>
    </location>
</feature>
<sequence length="142" mass="14755">MSSAIPQHQTRSQVCPAYSQNVVPVYLSTLLIVSYQTATALPGSPPSYALPLPPNQSSKSQPAPSTTLSTALSSMSGNPAATPLLSFKIVFSQPDFISSDAHSSGLKMGLISDANKMLAIPVVIVTAIIFIVIIIGNNAASQ</sequence>
<evidence type="ECO:0000313" key="3">
    <source>
        <dbReference type="EMBL" id="OCK74454.1"/>
    </source>
</evidence>
<accession>A0A8E2DZE1</accession>
<organism evidence="3 4">
    <name type="scientific">Lepidopterella palustris CBS 459.81</name>
    <dbReference type="NCBI Taxonomy" id="1314670"/>
    <lineage>
        <taxon>Eukaryota</taxon>
        <taxon>Fungi</taxon>
        <taxon>Dikarya</taxon>
        <taxon>Ascomycota</taxon>
        <taxon>Pezizomycotina</taxon>
        <taxon>Dothideomycetes</taxon>
        <taxon>Pleosporomycetidae</taxon>
        <taxon>Mytilinidiales</taxon>
        <taxon>Argynnaceae</taxon>
        <taxon>Lepidopterella</taxon>
    </lineage>
</organism>
<keyword evidence="2" id="KW-0472">Membrane</keyword>
<reference evidence="3 4" key="1">
    <citation type="journal article" date="2016" name="Nat. Commun.">
        <title>Ectomycorrhizal ecology is imprinted in the genome of the dominant symbiotic fungus Cenococcum geophilum.</title>
        <authorList>
            <consortium name="DOE Joint Genome Institute"/>
            <person name="Peter M."/>
            <person name="Kohler A."/>
            <person name="Ohm R.A."/>
            <person name="Kuo A."/>
            <person name="Krutzmann J."/>
            <person name="Morin E."/>
            <person name="Arend M."/>
            <person name="Barry K.W."/>
            <person name="Binder M."/>
            <person name="Choi C."/>
            <person name="Clum A."/>
            <person name="Copeland A."/>
            <person name="Grisel N."/>
            <person name="Haridas S."/>
            <person name="Kipfer T."/>
            <person name="LaButti K."/>
            <person name="Lindquist E."/>
            <person name="Lipzen A."/>
            <person name="Maire R."/>
            <person name="Meier B."/>
            <person name="Mihaltcheva S."/>
            <person name="Molinier V."/>
            <person name="Murat C."/>
            <person name="Poggeler S."/>
            <person name="Quandt C.A."/>
            <person name="Sperisen C."/>
            <person name="Tritt A."/>
            <person name="Tisserant E."/>
            <person name="Crous P.W."/>
            <person name="Henrissat B."/>
            <person name="Nehls U."/>
            <person name="Egli S."/>
            <person name="Spatafora J.W."/>
            <person name="Grigoriev I.V."/>
            <person name="Martin F.M."/>
        </authorList>
    </citation>
    <scope>NUCLEOTIDE SEQUENCE [LARGE SCALE GENOMIC DNA]</scope>
    <source>
        <strain evidence="3 4">CBS 459.81</strain>
    </source>
</reference>
<feature type="transmembrane region" description="Helical" evidence="2">
    <location>
        <begin position="117"/>
        <end position="136"/>
    </location>
</feature>
<keyword evidence="4" id="KW-1185">Reference proteome</keyword>
<evidence type="ECO:0000256" key="2">
    <source>
        <dbReference type="SAM" id="Phobius"/>
    </source>
</evidence>
<gene>
    <name evidence="3" type="ORF">K432DRAFT_409844</name>
</gene>
<evidence type="ECO:0000256" key="1">
    <source>
        <dbReference type="SAM" id="MobiDB-lite"/>
    </source>
</evidence>